<proteinExistence type="predicted"/>
<feature type="compositionally biased region" description="Basic and acidic residues" evidence="1">
    <location>
        <begin position="330"/>
        <end position="347"/>
    </location>
</feature>
<evidence type="ECO:0000313" key="3">
    <source>
        <dbReference type="Proteomes" id="UP001642464"/>
    </source>
</evidence>
<dbReference type="Gene3D" id="3.80.10.10">
    <property type="entry name" value="Ribonuclease Inhibitor"/>
    <property type="match status" value="1"/>
</dbReference>
<evidence type="ECO:0000313" key="2">
    <source>
        <dbReference type="EMBL" id="CAK9027823.1"/>
    </source>
</evidence>
<comment type="caution">
    <text evidence="2">The sequence shown here is derived from an EMBL/GenBank/DDBJ whole genome shotgun (WGS) entry which is preliminary data.</text>
</comment>
<keyword evidence="3" id="KW-1185">Reference proteome</keyword>
<organism evidence="2 3">
    <name type="scientific">Durusdinium trenchii</name>
    <dbReference type="NCBI Taxonomy" id="1381693"/>
    <lineage>
        <taxon>Eukaryota</taxon>
        <taxon>Sar</taxon>
        <taxon>Alveolata</taxon>
        <taxon>Dinophyceae</taxon>
        <taxon>Suessiales</taxon>
        <taxon>Symbiodiniaceae</taxon>
        <taxon>Durusdinium</taxon>
    </lineage>
</organism>
<feature type="region of interest" description="Disordered" evidence="1">
    <location>
        <begin position="321"/>
        <end position="351"/>
    </location>
</feature>
<name>A0ABP0KLT9_9DINO</name>
<reference evidence="2 3" key="1">
    <citation type="submission" date="2024-02" db="EMBL/GenBank/DDBJ databases">
        <authorList>
            <person name="Chen Y."/>
            <person name="Shah S."/>
            <person name="Dougan E. K."/>
            <person name="Thang M."/>
            <person name="Chan C."/>
        </authorList>
    </citation>
    <scope>NUCLEOTIDE SEQUENCE [LARGE SCALE GENOMIC DNA]</scope>
</reference>
<dbReference type="SUPFAM" id="SSF52047">
    <property type="entry name" value="RNI-like"/>
    <property type="match status" value="1"/>
</dbReference>
<protein>
    <submittedName>
        <fullName evidence="2">Uncharacterized protein</fullName>
    </submittedName>
</protein>
<accession>A0ABP0KLT9</accession>
<evidence type="ECO:0000256" key="1">
    <source>
        <dbReference type="SAM" id="MobiDB-lite"/>
    </source>
</evidence>
<gene>
    <name evidence="2" type="ORF">SCF082_LOCUS18100</name>
</gene>
<dbReference type="EMBL" id="CAXAMM010012058">
    <property type="protein sequence ID" value="CAK9027823.1"/>
    <property type="molecule type" value="Genomic_DNA"/>
</dbReference>
<sequence>MIDDIDTSLQTQNQQLATPQKFVLDQDAKEGIAYVSKLFTNDRLSREAFTFLAPENSSEDVIIMDGETVGRWILEVGHRLFEEGSLPGLPSWEQEDSSPELRVSLKAWEDALSVPMGPNFAELVEKAFKQAEAGFFQLGRLAPRLAALRWCSCMAWVRFRTLAVMEAGGNCSIPQGAASRDACEQAKRFIFKALDSVVSEPKVRVLFDYDLVGEGVWHGGGKEPLPEESEDEWHRRSCEFDICRIAHQVERAPPVDVNASMPRLLVMQPFGTPHKRLRLAEVPRMILDRNKWYTEVANMPLLNLCSKSAVVGPILHMEVPPPPDFDLEDPEVRSKVERGEDLGKAEQEDGLPGALHGSVGLLYAALAFEELTVHFHPGSLLLEGLMEMFVHYGPKLRTISLAGNAGFVNEDSLSLLTLAGDTVKTLDLEGCDLDPSYLEGILNTVKSLRALQVLDLAGNKLDGPTALNLVAALCDNRIDLDILRLDGNPLGTPEVFKNEVATLLATRGESVVAGGDLVLHLGDDAVRWCATPKDGCLAWRLREEGGDVVRTTSLKEMDRMVAQTEVQLQRWEASDPRAAKSAGGRDWLRRKRLHNARVWSSPGLRFYRKQRTWLASQKD</sequence>
<dbReference type="InterPro" id="IPR032675">
    <property type="entry name" value="LRR_dom_sf"/>
</dbReference>
<dbReference type="Proteomes" id="UP001642464">
    <property type="component" value="Unassembled WGS sequence"/>
</dbReference>